<dbReference type="InterPro" id="IPR023250">
    <property type="entry name" value="Cyclin-dep_Kinase_2_interact"/>
</dbReference>
<gene>
    <name evidence="1" type="primary">CINP</name>
    <name evidence="1" type="synonym">cinp</name>
</gene>
<dbReference type="CTD" id="51550"/>
<dbReference type="GeneID" id="114666587"/>
<organism evidence="1 2">
    <name type="scientific">Erpetoichthys calabaricus</name>
    <name type="common">Rope fish</name>
    <name type="synonym">Calamoichthys calabaricus</name>
    <dbReference type="NCBI Taxonomy" id="27687"/>
    <lineage>
        <taxon>Eukaryota</taxon>
        <taxon>Metazoa</taxon>
        <taxon>Chordata</taxon>
        <taxon>Craniata</taxon>
        <taxon>Vertebrata</taxon>
        <taxon>Euteleostomi</taxon>
        <taxon>Actinopterygii</taxon>
        <taxon>Polypteriformes</taxon>
        <taxon>Polypteridae</taxon>
        <taxon>Erpetoichthys</taxon>
    </lineage>
</organism>
<protein>
    <submittedName>
        <fullName evidence="1">Cyclin dependent kinase 2 interacting protein</fullName>
    </submittedName>
</protein>
<keyword evidence="2" id="KW-1185">Reference proteome</keyword>
<reference evidence="1" key="1">
    <citation type="submission" date="2021-06" db="EMBL/GenBank/DDBJ databases">
        <authorList>
            <consortium name="Wellcome Sanger Institute Data Sharing"/>
        </authorList>
    </citation>
    <scope>NUCLEOTIDE SEQUENCE [LARGE SCALE GENOMIC DNA]</scope>
</reference>
<evidence type="ECO:0000313" key="1">
    <source>
        <dbReference type="Ensembl" id="ENSECRP00000027847.1"/>
    </source>
</evidence>
<dbReference type="PANTHER" id="PTHR15827:SF2">
    <property type="entry name" value="CYCLIN-DEPENDENT KINASE 2-INTERACTING PROTEIN"/>
    <property type="match status" value="1"/>
</dbReference>
<name>A0A8C4T6U7_ERPCA</name>
<dbReference type="RefSeq" id="XP_028677332.1">
    <property type="nucleotide sequence ID" value="XM_028821499.2"/>
</dbReference>
<dbReference type="OrthoDB" id="17066at2759"/>
<evidence type="ECO:0000313" key="2">
    <source>
        <dbReference type="Proteomes" id="UP000694620"/>
    </source>
</evidence>
<proteinExistence type="predicted"/>
<dbReference type="Ensembl" id="ENSECRT00000028428.1">
    <property type="protein sequence ID" value="ENSECRP00000027847.1"/>
    <property type="gene ID" value="ENSECRG00000018863.1"/>
</dbReference>
<sequence>MDVQSSGASSYSNRKPILNNSARKIKDNAADWHNFILKWDKLNDEGFKAANKAVNSKISKDAQTIANVELDCDGSSVTQKRSNVSETNQDLEECCTQLLEILGKMTRIVTKMEKLSLSIKAICDLEKFQHGETGRSIPLFNTWLTKQFDEVSSKLLDTYRQELSLKKTIIEEIAHTSDQDLMMTYLSAWLYQPYVEEGTKLLLESMLLETGHRTL</sequence>
<dbReference type="GeneTree" id="ENSGT00390000015784"/>
<accession>A0A8C4T6U7</accession>
<dbReference type="PANTHER" id="PTHR15827">
    <property type="entry name" value="CYCLIN-DEPENDENT KINASE 2-INTERACTING PROTEIN"/>
    <property type="match status" value="1"/>
</dbReference>
<dbReference type="AlphaFoldDB" id="A0A8C4T6U7"/>
<reference evidence="1" key="3">
    <citation type="submission" date="2025-09" db="UniProtKB">
        <authorList>
            <consortium name="Ensembl"/>
        </authorList>
    </citation>
    <scope>IDENTIFICATION</scope>
</reference>
<reference evidence="1" key="2">
    <citation type="submission" date="2025-08" db="UniProtKB">
        <authorList>
            <consortium name="Ensembl"/>
        </authorList>
    </citation>
    <scope>IDENTIFICATION</scope>
</reference>
<dbReference type="Proteomes" id="UP000694620">
    <property type="component" value="Chromosome 16"/>
</dbReference>
<dbReference type="PRINTS" id="PR02040">
    <property type="entry name" value="CDK2IP"/>
</dbReference>